<keyword evidence="3 5" id="KW-0745">Spermidine biosynthesis</keyword>
<dbReference type="UniPathway" id="UPA00248">
    <property type="reaction ID" value="UER00314"/>
</dbReference>
<dbReference type="Pfam" id="PF01564">
    <property type="entry name" value="Spermine_synth"/>
    <property type="match status" value="1"/>
</dbReference>
<dbReference type="InterPro" id="IPR030374">
    <property type="entry name" value="PABS"/>
</dbReference>
<proteinExistence type="inferred from homology"/>
<dbReference type="InterPro" id="IPR001045">
    <property type="entry name" value="Spermi_synthase"/>
</dbReference>
<reference evidence="8 9" key="2">
    <citation type="journal article" date="2014" name="FEMS Microbiol. Lett.">
        <title>Draft genomic DNA sequence of the facultatively methylotrophic bacterium Acidomonas methanolica type strain MB58.</title>
        <authorList>
            <person name="Higashiura N."/>
            <person name="Hadano H."/>
            <person name="Hirakawa H."/>
            <person name="Matsutani M."/>
            <person name="Takabe S."/>
            <person name="Matsushita K."/>
            <person name="Azuma Y."/>
        </authorList>
    </citation>
    <scope>NUCLEOTIDE SEQUENCE [LARGE SCALE GENOMIC DNA]</scope>
    <source>
        <strain evidence="8 9">MB58</strain>
    </source>
</reference>
<feature type="active site" description="Proton acceptor" evidence="5 6">
    <location>
        <position position="162"/>
    </location>
</feature>
<dbReference type="EC" id="2.5.1.16" evidence="5"/>
<dbReference type="GO" id="GO:0004766">
    <property type="term" value="F:spermidine synthase activity"/>
    <property type="evidence" value="ECO:0007669"/>
    <property type="project" value="UniProtKB-UniRule"/>
</dbReference>
<keyword evidence="2 5" id="KW-0808">Transferase</keyword>
<dbReference type="NCBIfam" id="TIGR00417">
    <property type="entry name" value="speE"/>
    <property type="match status" value="1"/>
</dbReference>
<feature type="binding site" evidence="5">
    <location>
        <begin position="143"/>
        <end position="144"/>
    </location>
    <ligand>
        <name>S-methyl-5'-thioadenosine</name>
        <dbReference type="ChEBI" id="CHEBI:17509"/>
    </ligand>
</feature>
<evidence type="ECO:0000256" key="4">
    <source>
        <dbReference type="ARBA" id="ARBA00023115"/>
    </source>
</evidence>
<reference evidence="9" key="1">
    <citation type="journal article" date="2014" name="FEMS Microbiol. Lett.">
        <title>Draft Genomic DNA Sequence of the Facultatively Methylotrophic Bacterium Acidomonas methanolica type strain MB58.</title>
        <authorList>
            <person name="Higashiura N."/>
            <person name="Hadano H."/>
            <person name="Hirakawa H."/>
            <person name="Matsutani M."/>
            <person name="Takabe S."/>
            <person name="Matsushita K."/>
            <person name="Azuma Y."/>
        </authorList>
    </citation>
    <scope>NUCLEOTIDE SEQUENCE [LARGE SCALE GENOMIC DNA]</scope>
    <source>
        <strain evidence="9">MB58</strain>
    </source>
</reference>
<comment type="caution">
    <text evidence="5">Lacks conserved residue(s) required for the propagation of feature annotation.</text>
</comment>
<evidence type="ECO:0000256" key="2">
    <source>
        <dbReference type="ARBA" id="ARBA00022679"/>
    </source>
</evidence>
<organism evidence="8 9">
    <name type="scientific">Acidomonas methanolica NBRC 104435</name>
    <dbReference type="NCBI Taxonomy" id="1231351"/>
    <lineage>
        <taxon>Bacteria</taxon>
        <taxon>Pseudomonadati</taxon>
        <taxon>Pseudomonadota</taxon>
        <taxon>Alphaproteobacteria</taxon>
        <taxon>Acetobacterales</taxon>
        <taxon>Acetobacteraceae</taxon>
        <taxon>Acidomonas</taxon>
    </lineage>
</organism>
<sequence length="293" mass="31634">MTDQPADQWINETLYPDWGQRFRVTRELARVTSPFQEIVVFESESHGGVLVLDGAIQITERDEFVYQEMLAHVPLLSHPLAKNVLIIGAGDGGVLRRVLQHRTVEKAVMVEIDGAVIALSKRFLPSIAGDAWDDSRAEVIVGDGIDYVARAGAESFDVIIVDSTDPIGVGEALFTDAFYADCARILSPDGLIVNQCGVPFMQADELRETSLRRAKFFPHVSAYVAAVPTYVGGFMTLGVAAKGGVPGAVPVETVRARAGRAGILGTTRYWTPEIHVGSFNLPPYIAEALPVGG</sequence>
<evidence type="ECO:0000256" key="6">
    <source>
        <dbReference type="PROSITE-ProRule" id="PRU00354"/>
    </source>
</evidence>
<dbReference type="GO" id="GO:0008295">
    <property type="term" value="P:spermidine biosynthetic process"/>
    <property type="evidence" value="ECO:0007669"/>
    <property type="project" value="UniProtKB-UniRule"/>
</dbReference>
<dbReference type="AlphaFoldDB" id="A0A023D1Y6"/>
<dbReference type="NCBIfam" id="NF002010">
    <property type="entry name" value="PRK00811.1"/>
    <property type="match status" value="1"/>
</dbReference>
<dbReference type="EMBL" id="BAND01000015">
    <property type="protein sequence ID" value="GAJ28158.1"/>
    <property type="molecule type" value="Genomic_DNA"/>
</dbReference>
<comment type="function">
    <text evidence="5">Catalyzes the irreversible transfer of a propylamine group from the amino donor S-adenosylmethioninamine (decarboxy-AdoMet) to putrescine (1,4-diaminobutane) to yield spermidine.</text>
</comment>
<comment type="similarity">
    <text evidence="1 5">Belongs to the spermidine/spermine synthase family.</text>
</comment>
<dbReference type="CDD" id="cd02440">
    <property type="entry name" value="AdoMet_MTases"/>
    <property type="match status" value="1"/>
</dbReference>
<dbReference type="HAMAP" id="MF_00198">
    <property type="entry name" value="Spermidine_synth"/>
    <property type="match status" value="1"/>
</dbReference>
<dbReference type="GO" id="GO:0005829">
    <property type="term" value="C:cytosol"/>
    <property type="evidence" value="ECO:0007669"/>
    <property type="project" value="TreeGrafter"/>
</dbReference>
<dbReference type="PANTHER" id="PTHR11558:SF11">
    <property type="entry name" value="SPERMIDINE SYNTHASE"/>
    <property type="match status" value="1"/>
</dbReference>
<accession>A0A023D1Y6</accession>
<feature type="binding site" evidence="5">
    <location>
        <position position="111"/>
    </location>
    <ligand>
        <name>S-methyl-5'-thioadenosine</name>
        <dbReference type="ChEBI" id="CHEBI:17509"/>
    </ligand>
</feature>
<evidence type="ECO:0000256" key="5">
    <source>
        <dbReference type="HAMAP-Rule" id="MF_00198"/>
    </source>
</evidence>
<protein>
    <recommendedName>
        <fullName evidence="5">Polyamine aminopropyltransferase</fullName>
    </recommendedName>
    <alternativeName>
        <fullName evidence="5">Putrescine aminopropyltransferase</fullName>
        <shortName evidence="5">PAPT</shortName>
    </alternativeName>
    <alternativeName>
        <fullName evidence="5">Spermidine synthase</fullName>
        <shortName evidence="5">SPDS</shortName>
        <shortName evidence="5">SPDSY</shortName>
        <ecNumber evidence="5">2.5.1.16</ecNumber>
    </alternativeName>
</protein>
<comment type="subunit">
    <text evidence="5">Homodimer or homotetramer.</text>
</comment>
<feature type="binding site" evidence="5">
    <location>
        <position position="91"/>
    </location>
    <ligand>
        <name>spermidine</name>
        <dbReference type="ChEBI" id="CHEBI:57834"/>
    </ligand>
</feature>
<comment type="catalytic activity">
    <reaction evidence="5">
        <text>S-adenosyl 3-(methylsulfanyl)propylamine + putrescine = S-methyl-5'-thioadenosine + spermidine + H(+)</text>
        <dbReference type="Rhea" id="RHEA:12721"/>
        <dbReference type="ChEBI" id="CHEBI:15378"/>
        <dbReference type="ChEBI" id="CHEBI:17509"/>
        <dbReference type="ChEBI" id="CHEBI:57443"/>
        <dbReference type="ChEBI" id="CHEBI:57834"/>
        <dbReference type="ChEBI" id="CHEBI:326268"/>
        <dbReference type="EC" id="2.5.1.16"/>
    </reaction>
</comment>
<gene>
    <name evidence="5" type="primary">speE</name>
    <name evidence="8" type="ORF">Amme_015_025</name>
</gene>
<feature type="binding site" evidence="5">
    <location>
        <position position="36"/>
    </location>
    <ligand>
        <name>S-methyl-5'-thioadenosine</name>
        <dbReference type="ChEBI" id="CHEBI:17509"/>
    </ligand>
</feature>
<dbReference type="Proteomes" id="UP000019760">
    <property type="component" value="Unassembled WGS sequence"/>
</dbReference>
<dbReference type="Gene3D" id="3.40.50.150">
    <property type="entry name" value="Vaccinia Virus protein VP39"/>
    <property type="match status" value="1"/>
</dbReference>
<dbReference type="InterPro" id="IPR037163">
    <property type="entry name" value="Spermidine_synt_N_sf"/>
</dbReference>
<comment type="caution">
    <text evidence="8">The sequence shown here is derived from an EMBL/GenBank/DDBJ whole genome shotgun (WGS) entry which is preliminary data.</text>
</comment>
<dbReference type="PANTHER" id="PTHR11558">
    <property type="entry name" value="SPERMIDINE/SPERMINE SYNTHASE"/>
    <property type="match status" value="1"/>
</dbReference>
<evidence type="ECO:0000256" key="3">
    <source>
        <dbReference type="ARBA" id="ARBA00023066"/>
    </source>
</evidence>
<keyword evidence="9" id="KW-1185">Reference proteome</keyword>
<dbReference type="InterPro" id="IPR029063">
    <property type="entry name" value="SAM-dependent_MTases_sf"/>
</dbReference>
<evidence type="ECO:0000313" key="9">
    <source>
        <dbReference type="Proteomes" id="UP000019760"/>
    </source>
</evidence>
<dbReference type="Pfam" id="PF17284">
    <property type="entry name" value="Spermine_synt_N"/>
    <property type="match status" value="1"/>
</dbReference>
<feature type="binding site" evidence="5">
    <location>
        <begin position="162"/>
        <end position="165"/>
    </location>
    <ligand>
        <name>spermidine</name>
        <dbReference type="ChEBI" id="CHEBI:57834"/>
    </ligand>
</feature>
<dbReference type="InterPro" id="IPR035246">
    <property type="entry name" value="Spermidine_synt_N"/>
</dbReference>
<dbReference type="OrthoDB" id="9793120at2"/>
<dbReference type="Gene3D" id="2.30.140.10">
    <property type="entry name" value="Spermidine synthase, tetramerisation domain"/>
    <property type="match status" value="1"/>
</dbReference>
<comment type="pathway">
    <text evidence="5">Amine and polyamine biosynthesis; spermidine biosynthesis; spermidine from putrescine: step 1/1.</text>
</comment>
<evidence type="ECO:0000259" key="7">
    <source>
        <dbReference type="PROSITE" id="PS51006"/>
    </source>
</evidence>
<evidence type="ECO:0000313" key="8">
    <source>
        <dbReference type="EMBL" id="GAJ28158.1"/>
    </source>
</evidence>
<dbReference type="PROSITE" id="PS51006">
    <property type="entry name" value="PABS_2"/>
    <property type="match status" value="1"/>
</dbReference>
<keyword evidence="4 5" id="KW-0620">Polyamine biosynthesis</keyword>
<name>A0A023D1Y6_ACIMT</name>
<feature type="domain" description="PABS" evidence="7">
    <location>
        <begin position="7"/>
        <end position="242"/>
    </location>
</feature>
<evidence type="ECO:0000256" key="1">
    <source>
        <dbReference type="ARBA" id="ARBA00007867"/>
    </source>
</evidence>
<dbReference type="RefSeq" id="WP_042056502.1">
    <property type="nucleotide sequence ID" value="NZ_BAND01000015.1"/>
</dbReference>
<dbReference type="SUPFAM" id="SSF53335">
    <property type="entry name" value="S-adenosyl-L-methionine-dependent methyltransferases"/>
    <property type="match status" value="1"/>
</dbReference>